<protein>
    <submittedName>
        <fullName evidence="1">Uncharacterized protein</fullName>
    </submittedName>
</protein>
<evidence type="ECO:0000313" key="1">
    <source>
        <dbReference type="EMBL" id="PKQ64741.1"/>
    </source>
</evidence>
<comment type="caution">
    <text evidence="1">The sequence shown here is derived from an EMBL/GenBank/DDBJ whole genome shotgun (WGS) entry which is preliminary data.</text>
</comment>
<dbReference type="EMBL" id="MVDE01000021">
    <property type="protein sequence ID" value="PKQ64741.1"/>
    <property type="molecule type" value="Genomic_DNA"/>
</dbReference>
<name>A0A2N3I355_9BACT</name>
<dbReference type="RefSeq" id="WP_101310426.1">
    <property type="nucleotide sequence ID" value="NZ_MVDE01000021.1"/>
</dbReference>
<keyword evidence="2" id="KW-1185">Reference proteome</keyword>
<reference evidence="1 2" key="1">
    <citation type="journal article" date="2017" name="Front. Microbiol.">
        <title>Labilibaculum manganireducens gen. nov., sp. nov. and Labilibaculum filiforme sp. nov., Novel Bacteroidetes Isolated from Subsurface Sediments of the Baltic Sea.</title>
        <authorList>
            <person name="Vandieken V."/>
            <person name="Marshall I.P."/>
            <person name="Niemann H."/>
            <person name="Engelen B."/>
            <person name="Cypionka H."/>
        </authorList>
    </citation>
    <scope>NUCLEOTIDE SEQUENCE [LARGE SCALE GENOMIC DNA]</scope>
    <source>
        <strain evidence="1 2">59.10-2M</strain>
    </source>
</reference>
<gene>
    <name evidence="1" type="ORF">BZG01_13760</name>
</gene>
<organism evidence="1 2">
    <name type="scientific">Labilibaculum manganireducens</name>
    <dbReference type="NCBI Taxonomy" id="1940525"/>
    <lineage>
        <taxon>Bacteria</taxon>
        <taxon>Pseudomonadati</taxon>
        <taxon>Bacteroidota</taxon>
        <taxon>Bacteroidia</taxon>
        <taxon>Marinilabiliales</taxon>
        <taxon>Marinifilaceae</taxon>
        <taxon>Labilibaculum</taxon>
    </lineage>
</organism>
<dbReference type="AlphaFoldDB" id="A0A2N3I355"/>
<sequence>MFYDILNNMDLHEATTYEWEDIDGKPRYRWYKYALNSVYMISSIDDICDIDDISFDDLGTYYDSVAWVAKNDPKALVYIMRTLVEPVTDIVKQKLLSHLLERKYYKSCAIVEKHLVSFPVPAERTFTRKKAKSIKNVNKNIAKRICVLSNLLYELKTKDKEKLYMPEIQDPLSNLLNFESFSADLFREDLDSLEWLLQNAPDEINEMFTTKICQETKDRLLTYLAQKERYSLCQFFKETLPVFEMPFYFEIPPYSKEIVNENELFLLDEDDYFDEDEE</sequence>
<accession>A0A2N3I355</accession>
<dbReference type="Proteomes" id="UP000233618">
    <property type="component" value="Unassembled WGS sequence"/>
</dbReference>
<evidence type="ECO:0000313" key="2">
    <source>
        <dbReference type="Proteomes" id="UP000233618"/>
    </source>
</evidence>
<proteinExistence type="predicted"/>